<organism evidence="2 3">
    <name type="scientific">Anaerofustis stercorihominis</name>
    <dbReference type="NCBI Taxonomy" id="214853"/>
    <lineage>
        <taxon>Bacteria</taxon>
        <taxon>Bacillati</taxon>
        <taxon>Bacillota</taxon>
        <taxon>Clostridia</taxon>
        <taxon>Eubacteriales</taxon>
        <taxon>Eubacteriaceae</taxon>
        <taxon>Anaerofustis</taxon>
    </lineage>
</organism>
<sequence length="91" mass="10358">MRYSIIYGVLIMNTVESIKIRILQLCEEKSISINKLANYSGLAPSTLKGILYDRSRNPKIITIKIICDGLNITLAEFFTSSEFNDLEQEIK</sequence>
<dbReference type="Pfam" id="PF13443">
    <property type="entry name" value="HTH_26"/>
    <property type="match status" value="1"/>
</dbReference>
<evidence type="ECO:0000313" key="2">
    <source>
        <dbReference type="EMBL" id="RGD74441.1"/>
    </source>
</evidence>
<dbReference type="SMART" id="SM00530">
    <property type="entry name" value="HTH_XRE"/>
    <property type="match status" value="1"/>
</dbReference>
<protein>
    <submittedName>
        <fullName evidence="2">XRE family transcriptional regulator</fullName>
    </submittedName>
</protein>
<comment type="caution">
    <text evidence="2">The sequence shown here is derived from an EMBL/GenBank/DDBJ whole genome shotgun (WGS) entry which is preliminary data.</text>
</comment>
<dbReference type="InterPro" id="IPR001387">
    <property type="entry name" value="Cro/C1-type_HTH"/>
</dbReference>
<dbReference type="InterPro" id="IPR010982">
    <property type="entry name" value="Lambda_DNA-bd_dom_sf"/>
</dbReference>
<accession>A0A3E3DYS2</accession>
<dbReference type="GO" id="GO:0003677">
    <property type="term" value="F:DNA binding"/>
    <property type="evidence" value="ECO:0007669"/>
    <property type="project" value="InterPro"/>
</dbReference>
<evidence type="ECO:0000313" key="3">
    <source>
        <dbReference type="Proteomes" id="UP000261212"/>
    </source>
</evidence>
<dbReference type="Gene3D" id="1.10.260.40">
    <property type="entry name" value="lambda repressor-like DNA-binding domains"/>
    <property type="match status" value="1"/>
</dbReference>
<dbReference type="PROSITE" id="PS50943">
    <property type="entry name" value="HTH_CROC1"/>
    <property type="match status" value="1"/>
</dbReference>
<dbReference type="EMBL" id="QUSM01000003">
    <property type="protein sequence ID" value="RGD74441.1"/>
    <property type="molecule type" value="Genomic_DNA"/>
</dbReference>
<dbReference type="AlphaFoldDB" id="A0A3E3DYS2"/>
<proteinExistence type="predicted"/>
<gene>
    <name evidence="2" type="ORF">DW687_06650</name>
</gene>
<dbReference type="SUPFAM" id="SSF47413">
    <property type="entry name" value="lambda repressor-like DNA-binding domains"/>
    <property type="match status" value="1"/>
</dbReference>
<dbReference type="Proteomes" id="UP000261212">
    <property type="component" value="Unassembled WGS sequence"/>
</dbReference>
<reference evidence="2 3" key="1">
    <citation type="submission" date="2018-08" db="EMBL/GenBank/DDBJ databases">
        <title>A genome reference for cultivated species of the human gut microbiota.</title>
        <authorList>
            <person name="Zou Y."/>
            <person name="Xue W."/>
            <person name="Luo G."/>
        </authorList>
    </citation>
    <scope>NUCLEOTIDE SEQUENCE [LARGE SCALE GENOMIC DNA]</scope>
    <source>
        <strain evidence="2 3">AM25-6</strain>
    </source>
</reference>
<name>A0A3E3DYS2_9FIRM</name>
<dbReference type="CDD" id="cd00093">
    <property type="entry name" value="HTH_XRE"/>
    <property type="match status" value="1"/>
</dbReference>
<evidence type="ECO:0000259" key="1">
    <source>
        <dbReference type="PROSITE" id="PS50943"/>
    </source>
</evidence>
<feature type="domain" description="HTH cro/C1-type" evidence="1">
    <location>
        <begin position="22"/>
        <end position="77"/>
    </location>
</feature>